<dbReference type="EMBL" id="JAPDFL010000001">
    <property type="protein sequence ID" value="MCW1931316.1"/>
    <property type="molecule type" value="Genomic_DNA"/>
</dbReference>
<name>A0ABT3GUV5_9RHOB</name>
<accession>A0ABT3GUV5</accession>
<dbReference type="Gene3D" id="3.30.565.10">
    <property type="entry name" value="Histidine kinase-like ATPase, C-terminal domain"/>
    <property type="match status" value="1"/>
</dbReference>
<dbReference type="InterPro" id="IPR050267">
    <property type="entry name" value="Anti-sigma-factor_SerPK"/>
</dbReference>
<dbReference type="Pfam" id="PF13581">
    <property type="entry name" value="HATPase_c_2"/>
    <property type="match status" value="1"/>
</dbReference>
<sequence>MPNRVISFFQVTGAARASPDTGGFGAERLAAKPLFSRHMNAGVYETRAALGDLVQALGSAGLDAETIDNTELILAEVLNNIAEHAYVDGEGPVAVQVMCHRNGLVCEVSDHGRALMSGALPDPALPKIDPPDHLPEGGFGWHIIRSLACDLSYRRDGGSNRLIFRVPCA</sequence>
<keyword evidence="3" id="KW-0547">Nucleotide-binding</keyword>
<evidence type="ECO:0000313" key="4">
    <source>
        <dbReference type="Proteomes" id="UP001208938"/>
    </source>
</evidence>
<proteinExistence type="predicted"/>
<dbReference type="Proteomes" id="UP001208938">
    <property type="component" value="Unassembled WGS sequence"/>
</dbReference>
<feature type="domain" description="Histidine kinase/HSP90-like ATPase" evidence="2">
    <location>
        <begin position="47"/>
        <end position="165"/>
    </location>
</feature>
<reference evidence="3 4" key="1">
    <citation type="submission" date="2022-10" db="EMBL/GenBank/DDBJ databases">
        <title>Pararhodobacter sp. nov., isolated from marine algae.</title>
        <authorList>
            <person name="Choi B.J."/>
            <person name="Kim J.M."/>
            <person name="Lee J.K."/>
            <person name="Choi D.G."/>
            <person name="Jeon C.O."/>
        </authorList>
    </citation>
    <scope>NUCLEOTIDE SEQUENCE [LARGE SCALE GENOMIC DNA]</scope>
    <source>
        <strain evidence="3 4">ZQ420</strain>
    </source>
</reference>
<dbReference type="RefSeq" id="WP_264504441.1">
    <property type="nucleotide sequence ID" value="NZ_JAPDFL010000001.1"/>
</dbReference>
<keyword evidence="1" id="KW-0723">Serine/threonine-protein kinase</keyword>
<keyword evidence="1" id="KW-0418">Kinase</keyword>
<dbReference type="InterPro" id="IPR036890">
    <property type="entry name" value="HATPase_C_sf"/>
</dbReference>
<organism evidence="3 4">
    <name type="scientific">Pararhodobacter zhoushanensis</name>
    <dbReference type="NCBI Taxonomy" id="2479545"/>
    <lineage>
        <taxon>Bacteria</taxon>
        <taxon>Pseudomonadati</taxon>
        <taxon>Pseudomonadota</taxon>
        <taxon>Alphaproteobacteria</taxon>
        <taxon>Rhodobacterales</taxon>
        <taxon>Paracoccaceae</taxon>
        <taxon>Pararhodobacter</taxon>
    </lineage>
</organism>
<gene>
    <name evidence="3" type="ORF">OKW52_03295</name>
</gene>
<comment type="caution">
    <text evidence="3">The sequence shown here is derived from an EMBL/GenBank/DDBJ whole genome shotgun (WGS) entry which is preliminary data.</text>
</comment>
<keyword evidence="1" id="KW-0808">Transferase</keyword>
<dbReference type="PANTHER" id="PTHR35526:SF3">
    <property type="entry name" value="ANTI-SIGMA-F FACTOR RSBW"/>
    <property type="match status" value="1"/>
</dbReference>
<dbReference type="InterPro" id="IPR003594">
    <property type="entry name" value="HATPase_dom"/>
</dbReference>
<keyword evidence="3" id="KW-0067">ATP-binding</keyword>
<keyword evidence="4" id="KW-1185">Reference proteome</keyword>
<evidence type="ECO:0000313" key="3">
    <source>
        <dbReference type="EMBL" id="MCW1931316.1"/>
    </source>
</evidence>
<dbReference type="GO" id="GO:0005524">
    <property type="term" value="F:ATP binding"/>
    <property type="evidence" value="ECO:0007669"/>
    <property type="project" value="UniProtKB-KW"/>
</dbReference>
<evidence type="ECO:0000256" key="1">
    <source>
        <dbReference type="ARBA" id="ARBA00022527"/>
    </source>
</evidence>
<evidence type="ECO:0000259" key="2">
    <source>
        <dbReference type="Pfam" id="PF13581"/>
    </source>
</evidence>
<protein>
    <submittedName>
        <fullName evidence="3">ATP-binding protein</fullName>
    </submittedName>
</protein>
<dbReference type="CDD" id="cd16936">
    <property type="entry name" value="HATPase_RsbW-like"/>
    <property type="match status" value="1"/>
</dbReference>
<dbReference type="PANTHER" id="PTHR35526">
    <property type="entry name" value="ANTI-SIGMA-F FACTOR RSBW-RELATED"/>
    <property type="match status" value="1"/>
</dbReference>
<dbReference type="SUPFAM" id="SSF55874">
    <property type="entry name" value="ATPase domain of HSP90 chaperone/DNA topoisomerase II/histidine kinase"/>
    <property type="match status" value="1"/>
</dbReference>